<dbReference type="Pfam" id="PF00664">
    <property type="entry name" value="ABC_membrane"/>
    <property type="match status" value="1"/>
</dbReference>
<dbReference type="GO" id="GO:0005886">
    <property type="term" value="C:plasma membrane"/>
    <property type="evidence" value="ECO:0007669"/>
    <property type="project" value="UniProtKB-SubCell"/>
</dbReference>
<evidence type="ECO:0000256" key="7">
    <source>
        <dbReference type="ARBA" id="ARBA00022989"/>
    </source>
</evidence>
<feature type="transmembrane region" description="Helical" evidence="9">
    <location>
        <begin position="175"/>
        <end position="208"/>
    </location>
</feature>
<organism evidence="12 13">
    <name type="scientific">Mycoplasmopsis columboralis</name>
    <dbReference type="NCBI Taxonomy" id="171282"/>
    <lineage>
        <taxon>Bacteria</taxon>
        <taxon>Bacillati</taxon>
        <taxon>Mycoplasmatota</taxon>
        <taxon>Mycoplasmoidales</taxon>
        <taxon>Metamycoplasmataceae</taxon>
        <taxon>Mycoplasmopsis</taxon>
    </lineage>
</organism>
<feature type="transmembrane region" description="Helical" evidence="9">
    <location>
        <begin position="275"/>
        <end position="297"/>
    </location>
</feature>
<feature type="domain" description="ABC transmembrane type-1" evidence="11">
    <location>
        <begin position="38"/>
        <end position="340"/>
    </location>
</feature>
<evidence type="ECO:0000259" key="11">
    <source>
        <dbReference type="PROSITE" id="PS50929"/>
    </source>
</evidence>
<dbReference type="PANTHER" id="PTHR43394">
    <property type="entry name" value="ATP-DEPENDENT PERMEASE MDL1, MITOCHONDRIAL"/>
    <property type="match status" value="1"/>
</dbReference>
<keyword evidence="6" id="KW-0067">ATP-binding</keyword>
<evidence type="ECO:0000256" key="9">
    <source>
        <dbReference type="SAM" id="Phobius"/>
    </source>
</evidence>
<name>A0A449B5T0_9BACT</name>
<feature type="transmembrane region" description="Helical" evidence="9">
    <location>
        <begin position="83"/>
        <end position="103"/>
    </location>
</feature>
<gene>
    <name evidence="12" type="primary">mldB1_1</name>
    <name evidence="12" type="ORF">NCTC10179_00034</name>
</gene>
<dbReference type="GO" id="GO:0016887">
    <property type="term" value="F:ATP hydrolysis activity"/>
    <property type="evidence" value="ECO:0007669"/>
    <property type="project" value="InterPro"/>
</dbReference>
<sequence length="619" mass="70730">MNKKKTNDVDKYYDSSFSMFKTLKTIFHYLKAEKTRLLWGNLFAFINAAFYVIGSVLIGLVIKEFFEPYARSIDPIPLSEFNWTKFILYLSALSGAFVLYGIFRYWESYLYIRVCYGLGTKLRAQIMNKLFKTPIKYYDQQKAGNIISIIINDINNVNDTLFQITTQLFTSFWNIVLSIIVMMFVSSTLTLIIVPLSIILFFASFIVVKKSQRYFVATQNAFGKMNAYVEEMLTNTKVTNSFDRQEQVHKGLRQITREIRNIAYKGDTAARSFDVWFQLVSNILILVISAIAALFYVKGIPVYGIQGFGSNDDGTASAALVVTYVSLNWNFIGPFQNILNIAFSLQVGTASSNRVFKLSELNFKPREPEDIPIDEIKGEVEFKNVWFKYLDESNMYQLKNASFKVKPGQVVAFVGPTGAGKTTIINLLSKFYDYNEGSILIDGKELRNIKTKMLRDHMTVVLQDSFLFNETIYDNLTLGNKNLTKEEVIKAAKLTNIHHFIMTLPNDYDTVVENNGANISQGERQLISLTRAILSNKNLLILDEATSSIDSRTEIIVQNSIRHLTKNKTSFIIAHRLSTIKNADIIMVINDGQIIESGSHQELLKKEGFYYNLYHSQYK</sequence>
<dbReference type="GO" id="GO:0005524">
    <property type="term" value="F:ATP binding"/>
    <property type="evidence" value="ECO:0007669"/>
    <property type="project" value="UniProtKB-KW"/>
</dbReference>
<accession>A0A449B5T0</accession>
<keyword evidence="8 9" id="KW-0472">Membrane</keyword>
<dbReference type="InterPro" id="IPR003593">
    <property type="entry name" value="AAA+_ATPase"/>
</dbReference>
<evidence type="ECO:0000259" key="10">
    <source>
        <dbReference type="PROSITE" id="PS50893"/>
    </source>
</evidence>
<dbReference type="InterPro" id="IPR011527">
    <property type="entry name" value="ABC1_TM_dom"/>
</dbReference>
<protein>
    <submittedName>
        <fullName evidence="12">ABC-type multidrug/protein/lipid transport system ATPase component</fullName>
        <ecNumber evidence="12">3.6.3.-</ecNumber>
    </submittedName>
</protein>
<keyword evidence="3" id="KW-0813">Transport</keyword>
<dbReference type="Proteomes" id="UP000289497">
    <property type="component" value="Chromosome"/>
</dbReference>
<dbReference type="Gene3D" id="1.20.1560.10">
    <property type="entry name" value="ABC transporter type 1, transmembrane domain"/>
    <property type="match status" value="1"/>
</dbReference>
<evidence type="ECO:0000256" key="2">
    <source>
        <dbReference type="ARBA" id="ARBA00005417"/>
    </source>
</evidence>
<dbReference type="PROSITE" id="PS50929">
    <property type="entry name" value="ABC_TM1F"/>
    <property type="match status" value="1"/>
</dbReference>
<feature type="domain" description="ABC transporter" evidence="10">
    <location>
        <begin position="380"/>
        <end position="616"/>
    </location>
</feature>
<evidence type="ECO:0000313" key="12">
    <source>
        <dbReference type="EMBL" id="VEU75878.1"/>
    </source>
</evidence>
<comment type="subcellular location">
    <subcellularLocation>
        <location evidence="1">Cell membrane</location>
        <topology evidence="1">Multi-pass membrane protein</topology>
    </subcellularLocation>
</comment>
<dbReference type="AlphaFoldDB" id="A0A449B5T0"/>
<dbReference type="GO" id="GO:0015421">
    <property type="term" value="F:ABC-type oligopeptide transporter activity"/>
    <property type="evidence" value="ECO:0007669"/>
    <property type="project" value="TreeGrafter"/>
</dbReference>
<dbReference type="KEGG" id="mcou:NCTC10179_00034"/>
<dbReference type="FunFam" id="3.40.50.300:FF:000287">
    <property type="entry name" value="Multidrug ABC transporter ATP-binding protein"/>
    <property type="match status" value="1"/>
</dbReference>
<dbReference type="InterPro" id="IPR039421">
    <property type="entry name" value="Type_1_exporter"/>
</dbReference>
<dbReference type="InterPro" id="IPR003439">
    <property type="entry name" value="ABC_transporter-like_ATP-bd"/>
</dbReference>
<dbReference type="InterPro" id="IPR027417">
    <property type="entry name" value="P-loop_NTPase"/>
</dbReference>
<dbReference type="PANTHER" id="PTHR43394:SF1">
    <property type="entry name" value="ATP-BINDING CASSETTE SUB-FAMILY B MEMBER 10, MITOCHONDRIAL"/>
    <property type="match status" value="1"/>
</dbReference>
<evidence type="ECO:0000256" key="8">
    <source>
        <dbReference type="ARBA" id="ARBA00023136"/>
    </source>
</evidence>
<proteinExistence type="inferred from homology"/>
<evidence type="ECO:0000256" key="4">
    <source>
        <dbReference type="ARBA" id="ARBA00022692"/>
    </source>
</evidence>
<reference evidence="12 13" key="1">
    <citation type="submission" date="2019-01" db="EMBL/GenBank/DDBJ databases">
        <authorList>
            <consortium name="Pathogen Informatics"/>
        </authorList>
    </citation>
    <scope>NUCLEOTIDE SEQUENCE [LARGE SCALE GENOMIC DNA]</scope>
    <source>
        <strain evidence="12 13">NCTC10179</strain>
    </source>
</reference>
<comment type="similarity">
    <text evidence="2">Belongs to the ABC transporter superfamily.</text>
</comment>
<evidence type="ECO:0000256" key="6">
    <source>
        <dbReference type="ARBA" id="ARBA00022840"/>
    </source>
</evidence>
<keyword evidence="5" id="KW-0547">Nucleotide-binding</keyword>
<dbReference type="CDD" id="cd03254">
    <property type="entry name" value="ABCC_Glucan_exporter_like"/>
    <property type="match status" value="1"/>
</dbReference>
<evidence type="ECO:0000256" key="5">
    <source>
        <dbReference type="ARBA" id="ARBA00022741"/>
    </source>
</evidence>
<evidence type="ECO:0000313" key="13">
    <source>
        <dbReference type="Proteomes" id="UP000289497"/>
    </source>
</evidence>
<keyword evidence="12" id="KW-0378">Hydrolase</keyword>
<dbReference type="Pfam" id="PF00005">
    <property type="entry name" value="ABC_tran"/>
    <property type="match status" value="1"/>
</dbReference>
<dbReference type="EC" id="3.6.3.-" evidence="12"/>
<feature type="transmembrane region" description="Helical" evidence="9">
    <location>
        <begin position="42"/>
        <end position="62"/>
    </location>
</feature>
<dbReference type="SUPFAM" id="SSF52540">
    <property type="entry name" value="P-loop containing nucleoside triphosphate hydrolases"/>
    <property type="match status" value="1"/>
</dbReference>
<dbReference type="PROSITE" id="PS50893">
    <property type="entry name" value="ABC_TRANSPORTER_2"/>
    <property type="match status" value="1"/>
</dbReference>
<keyword evidence="4 9" id="KW-0812">Transmembrane</keyword>
<dbReference type="EMBL" id="LR215039">
    <property type="protein sequence ID" value="VEU75878.1"/>
    <property type="molecule type" value="Genomic_DNA"/>
</dbReference>
<dbReference type="Gene3D" id="3.40.50.300">
    <property type="entry name" value="P-loop containing nucleotide triphosphate hydrolases"/>
    <property type="match status" value="1"/>
</dbReference>
<dbReference type="RefSeq" id="WP_036434059.1">
    <property type="nucleotide sequence ID" value="NZ_LR215039.1"/>
</dbReference>
<dbReference type="InterPro" id="IPR036640">
    <property type="entry name" value="ABC1_TM_sf"/>
</dbReference>
<dbReference type="SUPFAM" id="SSF90123">
    <property type="entry name" value="ABC transporter transmembrane region"/>
    <property type="match status" value="1"/>
</dbReference>
<evidence type="ECO:0000256" key="3">
    <source>
        <dbReference type="ARBA" id="ARBA00022448"/>
    </source>
</evidence>
<keyword evidence="7 9" id="KW-1133">Transmembrane helix</keyword>
<dbReference type="SMART" id="SM00382">
    <property type="entry name" value="AAA"/>
    <property type="match status" value="1"/>
</dbReference>
<dbReference type="OrthoDB" id="383768at2"/>
<evidence type="ECO:0000256" key="1">
    <source>
        <dbReference type="ARBA" id="ARBA00004651"/>
    </source>
</evidence>
<keyword evidence="13" id="KW-1185">Reference proteome</keyword>